<keyword evidence="3" id="KW-1185">Reference proteome</keyword>
<comment type="caution">
    <text evidence="2">The sequence shown here is derived from an EMBL/GenBank/DDBJ whole genome shotgun (WGS) entry which is preliminary data.</text>
</comment>
<dbReference type="Proteomes" id="UP000265520">
    <property type="component" value="Unassembled WGS sequence"/>
</dbReference>
<feature type="region of interest" description="Disordered" evidence="1">
    <location>
        <begin position="1"/>
        <end position="24"/>
    </location>
</feature>
<reference evidence="2 3" key="1">
    <citation type="journal article" date="2018" name="Front. Plant Sci.">
        <title>Red Clover (Trifolium pratense) and Zigzag Clover (T. medium) - A Picture of Genomic Similarities and Differences.</title>
        <authorList>
            <person name="Dluhosova J."/>
            <person name="Istvanek J."/>
            <person name="Nedelnik J."/>
            <person name="Repkova J."/>
        </authorList>
    </citation>
    <scope>NUCLEOTIDE SEQUENCE [LARGE SCALE GENOMIC DNA]</scope>
    <source>
        <strain evidence="3">cv. 10/8</strain>
        <tissue evidence="2">Leaf</tissue>
    </source>
</reference>
<evidence type="ECO:0000313" key="2">
    <source>
        <dbReference type="EMBL" id="MCI65267.1"/>
    </source>
</evidence>
<dbReference type="AlphaFoldDB" id="A0A392TXR7"/>
<sequence length="24" mass="2627">MHLTDEASMYDSGRGNTTTRALAQ</sequence>
<organism evidence="2 3">
    <name type="scientific">Trifolium medium</name>
    <dbReference type="NCBI Taxonomy" id="97028"/>
    <lineage>
        <taxon>Eukaryota</taxon>
        <taxon>Viridiplantae</taxon>
        <taxon>Streptophyta</taxon>
        <taxon>Embryophyta</taxon>
        <taxon>Tracheophyta</taxon>
        <taxon>Spermatophyta</taxon>
        <taxon>Magnoliopsida</taxon>
        <taxon>eudicotyledons</taxon>
        <taxon>Gunneridae</taxon>
        <taxon>Pentapetalae</taxon>
        <taxon>rosids</taxon>
        <taxon>fabids</taxon>
        <taxon>Fabales</taxon>
        <taxon>Fabaceae</taxon>
        <taxon>Papilionoideae</taxon>
        <taxon>50 kb inversion clade</taxon>
        <taxon>NPAAA clade</taxon>
        <taxon>Hologalegina</taxon>
        <taxon>IRL clade</taxon>
        <taxon>Trifolieae</taxon>
        <taxon>Trifolium</taxon>
    </lineage>
</organism>
<feature type="non-terminal residue" evidence="2">
    <location>
        <position position="24"/>
    </location>
</feature>
<name>A0A392TXR7_9FABA</name>
<evidence type="ECO:0000313" key="3">
    <source>
        <dbReference type="Proteomes" id="UP000265520"/>
    </source>
</evidence>
<accession>A0A392TXR7</accession>
<proteinExistence type="predicted"/>
<dbReference type="EMBL" id="LXQA010672517">
    <property type="protein sequence ID" value="MCI65267.1"/>
    <property type="molecule type" value="Genomic_DNA"/>
</dbReference>
<protein>
    <submittedName>
        <fullName evidence="2">Uncharacterized protein</fullName>
    </submittedName>
</protein>
<feature type="compositionally biased region" description="Polar residues" evidence="1">
    <location>
        <begin position="14"/>
        <end position="24"/>
    </location>
</feature>
<evidence type="ECO:0000256" key="1">
    <source>
        <dbReference type="SAM" id="MobiDB-lite"/>
    </source>
</evidence>